<evidence type="ECO:0000256" key="1">
    <source>
        <dbReference type="ARBA" id="ARBA00007921"/>
    </source>
</evidence>
<feature type="domain" description="Era-type G" evidence="9">
    <location>
        <begin position="58"/>
        <end position="250"/>
    </location>
</feature>
<dbReference type="Gramene" id="CDF34973">
    <property type="protein sequence ID" value="CDF34973"/>
    <property type="gene ID" value="CHC_T00003305001"/>
</dbReference>
<organism evidence="10 11">
    <name type="scientific">Chondrus crispus</name>
    <name type="common">Carrageen Irish moss</name>
    <name type="synonym">Polymorpha crispa</name>
    <dbReference type="NCBI Taxonomy" id="2769"/>
    <lineage>
        <taxon>Eukaryota</taxon>
        <taxon>Rhodophyta</taxon>
        <taxon>Florideophyceae</taxon>
        <taxon>Rhodymeniophycidae</taxon>
        <taxon>Gigartinales</taxon>
        <taxon>Gigartinaceae</taxon>
        <taxon>Chondrus</taxon>
    </lineage>
</organism>
<dbReference type="InterPro" id="IPR005225">
    <property type="entry name" value="Small_GTP-bd"/>
</dbReference>
<feature type="domain" description="KH type-2" evidence="8">
    <location>
        <begin position="281"/>
        <end position="358"/>
    </location>
</feature>
<name>R7QB51_CHOCR</name>
<feature type="region of interest" description="G1" evidence="6">
    <location>
        <begin position="66"/>
        <end position="73"/>
    </location>
</feature>
<dbReference type="Pfam" id="PF01926">
    <property type="entry name" value="MMR_HSR1"/>
    <property type="match status" value="1"/>
</dbReference>
<evidence type="ECO:0000256" key="5">
    <source>
        <dbReference type="PROSITE-ProRule" id="PRU00118"/>
    </source>
</evidence>
<dbReference type="PhylomeDB" id="R7QB51"/>
<dbReference type="InterPro" id="IPR030388">
    <property type="entry name" value="G_ERA_dom"/>
</dbReference>
<dbReference type="SUPFAM" id="SSF52540">
    <property type="entry name" value="P-loop containing nucleoside triphosphate hydrolases"/>
    <property type="match status" value="1"/>
</dbReference>
<evidence type="ECO:0000256" key="4">
    <source>
        <dbReference type="ARBA" id="ARBA00023134"/>
    </source>
</evidence>
<keyword evidence="2 6" id="KW-0547">Nucleotide-binding</keyword>
<feature type="region of interest" description="G3" evidence="6">
    <location>
        <begin position="113"/>
        <end position="116"/>
    </location>
</feature>
<dbReference type="Pfam" id="PF07650">
    <property type="entry name" value="KH_2"/>
    <property type="match status" value="1"/>
</dbReference>
<dbReference type="OrthoDB" id="5124at2759"/>
<dbReference type="InterPro" id="IPR006073">
    <property type="entry name" value="GTP-bd"/>
</dbReference>
<dbReference type="PROSITE" id="PS51713">
    <property type="entry name" value="G_ERA"/>
    <property type="match status" value="1"/>
</dbReference>
<feature type="region of interest" description="G2" evidence="6">
    <location>
        <begin position="92"/>
        <end position="96"/>
    </location>
</feature>
<protein>
    <recommendedName>
        <fullName evidence="12">GTPase Era</fullName>
    </recommendedName>
</protein>
<evidence type="ECO:0000256" key="7">
    <source>
        <dbReference type="RuleBase" id="RU003761"/>
    </source>
</evidence>
<dbReference type="Proteomes" id="UP000012073">
    <property type="component" value="Unassembled WGS sequence"/>
</dbReference>
<dbReference type="Gene3D" id="3.40.50.300">
    <property type="entry name" value="P-loop containing nucleotide triphosphate hydrolases"/>
    <property type="match status" value="1"/>
</dbReference>
<evidence type="ECO:0000259" key="8">
    <source>
        <dbReference type="PROSITE" id="PS50823"/>
    </source>
</evidence>
<dbReference type="AlphaFoldDB" id="R7QB51"/>
<dbReference type="GO" id="GO:0005525">
    <property type="term" value="F:GTP binding"/>
    <property type="evidence" value="ECO:0007669"/>
    <property type="project" value="UniProtKB-UniRule"/>
</dbReference>
<dbReference type="Gene3D" id="3.30.300.20">
    <property type="match status" value="1"/>
</dbReference>
<feature type="region of interest" description="G4" evidence="6">
    <location>
        <begin position="193"/>
        <end position="196"/>
    </location>
</feature>
<dbReference type="CDD" id="cd04163">
    <property type="entry name" value="Era"/>
    <property type="match status" value="1"/>
</dbReference>
<dbReference type="STRING" id="2769.R7QB51"/>
<dbReference type="PANTHER" id="PTHR42698:SF1">
    <property type="entry name" value="GTPASE ERA, MITOCHONDRIAL"/>
    <property type="match status" value="1"/>
</dbReference>
<accession>R7QB51</accession>
<dbReference type="OMA" id="WAEVDVI"/>
<evidence type="ECO:0000313" key="11">
    <source>
        <dbReference type="Proteomes" id="UP000012073"/>
    </source>
</evidence>
<dbReference type="GO" id="GO:0005829">
    <property type="term" value="C:cytosol"/>
    <property type="evidence" value="ECO:0007669"/>
    <property type="project" value="TreeGrafter"/>
</dbReference>
<evidence type="ECO:0000256" key="2">
    <source>
        <dbReference type="ARBA" id="ARBA00022741"/>
    </source>
</evidence>
<keyword evidence="4 6" id="KW-0342">GTP-binding</keyword>
<dbReference type="GO" id="GO:0000028">
    <property type="term" value="P:ribosomal small subunit assembly"/>
    <property type="evidence" value="ECO:0007669"/>
    <property type="project" value="TreeGrafter"/>
</dbReference>
<dbReference type="SUPFAM" id="SSF54814">
    <property type="entry name" value="Prokaryotic type KH domain (KH-domain type II)"/>
    <property type="match status" value="1"/>
</dbReference>
<dbReference type="NCBIfam" id="NF000908">
    <property type="entry name" value="PRK00089.1"/>
    <property type="match status" value="1"/>
</dbReference>
<reference evidence="11" key="1">
    <citation type="journal article" date="2013" name="Proc. Natl. Acad. Sci. U.S.A.">
        <title>Genome structure and metabolic features in the red seaweed Chondrus crispus shed light on evolution of the Archaeplastida.</title>
        <authorList>
            <person name="Collen J."/>
            <person name="Porcel B."/>
            <person name="Carre W."/>
            <person name="Ball S.G."/>
            <person name="Chaparro C."/>
            <person name="Tonon T."/>
            <person name="Barbeyron T."/>
            <person name="Michel G."/>
            <person name="Noel B."/>
            <person name="Valentin K."/>
            <person name="Elias M."/>
            <person name="Artiguenave F."/>
            <person name="Arun A."/>
            <person name="Aury J.M."/>
            <person name="Barbosa-Neto J.F."/>
            <person name="Bothwell J.H."/>
            <person name="Bouget F.Y."/>
            <person name="Brillet L."/>
            <person name="Cabello-Hurtado F."/>
            <person name="Capella-Gutierrez S."/>
            <person name="Charrier B."/>
            <person name="Cladiere L."/>
            <person name="Cock J.M."/>
            <person name="Coelho S.M."/>
            <person name="Colleoni C."/>
            <person name="Czjzek M."/>
            <person name="Da Silva C."/>
            <person name="Delage L."/>
            <person name="Denoeud F."/>
            <person name="Deschamps P."/>
            <person name="Dittami S.M."/>
            <person name="Gabaldon T."/>
            <person name="Gachon C.M."/>
            <person name="Groisillier A."/>
            <person name="Herve C."/>
            <person name="Jabbari K."/>
            <person name="Katinka M."/>
            <person name="Kloareg B."/>
            <person name="Kowalczyk N."/>
            <person name="Labadie K."/>
            <person name="Leblanc C."/>
            <person name="Lopez P.J."/>
            <person name="McLachlan D.H."/>
            <person name="Meslet-Cladiere L."/>
            <person name="Moustafa A."/>
            <person name="Nehr Z."/>
            <person name="Nyvall Collen P."/>
            <person name="Panaud O."/>
            <person name="Partensky F."/>
            <person name="Poulain J."/>
            <person name="Rensing S.A."/>
            <person name="Rousvoal S."/>
            <person name="Samson G."/>
            <person name="Symeonidi A."/>
            <person name="Weissenbach J."/>
            <person name="Zambounis A."/>
            <person name="Wincker P."/>
            <person name="Boyen C."/>
        </authorList>
    </citation>
    <scope>NUCLEOTIDE SEQUENCE [LARGE SCALE GENOMIC DNA]</scope>
    <source>
        <strain evidence="11">cv. Stackhouse</strain>
    </source>
</reference>
<evidence type="ECO:0008006" key="12">
    <source>
        <dbReference type="Google" id="ProtNLM"/>
    </source>
</evidence>
<dbReference type="GO" id="GO:0043024">
    <property type="term" value="F:ribosomal small subunit binding"/>
    <property type="evidence" value="ECO:0007669"/>
    <property type="project" value="TreeGrafter"/>
</dbReference>
<sequence length="376" mass="41496">MTAFLPAPALLSPPRRSRYFYTPLSCAKTAPQPSQSSQTSQPSPVASPSLADTPINTFCGFAALVGPSNSGKSTLLNRLLGQKLAIVTPKVQTTRCRIAGLATSDATQVVYLDTPGIFPASSRLARAMVKSAWKSAASADAIAIVLDVAVMFHEGRRQDIRKLVVPKDTETVMARVAEKRIKGHQAEIKLCANKIDAVPEEERPFVEERMHAVMEKTGLEEAGAQLHMMSARYGNGVDEFATWVKERMPMGPWLYPEDDLTDMPSRLLAAEVSREKAFMVLKQELPYEIAIETTSYKDLADGSIRITQDVLVARKSQKMIVTGRGGAVIKEISMRARHELAEVLGSTVHLILTVKVRGKWKEDRRQYEQWGLDFNA</sequence>
<dbReference type="InterPro" id="IPR027417">
    <property type="entry name" value="P-loop_NTPase"/>
</dbReference>
<evidence type="ECO:0000256" key="6">
    <source>
        <dbReference type="PROSITE-ProRule" id="PRU01050"/>
    </source>
</evidence>
<proteinExistence type="inferred from homology"/>
<dbReference type="CDD" id="cd22534">
    <property type="entry name" value="KH-II_Era"/>
    <property type="match status" value="1"/>
</dbReference>
<dbReference type="InterPro" id="IPR015946">
    <property type="entry name" value="KH_dom-like_a/b"/>
</dbReference>
<comment type="similarity">
    <text evidence="1 6 7">Belongs to the TRAFAC class TrmE-Era-EngA-EngB-Septin-like GTPase superfamily. Era GTPase family.</text>
</comment>
<dbReference type="PANTHER" id="PTHR42698">
    <property type="entry name" value="GTPASE ERA"/>
    <property type="match status" value="1"/>
</dbReference>
<evidence type="ECO:0000256" key="3">
    <source>
        <dbReference type="ARBA" id="ARBA00022884"/>
    </source>
</evidence>
<dbReference type="RefSeq" id="XP_005714792.1">
    <property type="nucleotide sequence ID" value="XM_005714735.1"/>
</dbReference>
<feature type="region of interest" description="G5" evidence="6">
    <location>
        <begin position="229"/>
        <end position="231"/>
    </location>
</feature>
<dbReference type="InterPro" id="IPR004044">
    <property type="entry name" value="KH_dom_type_2"/>
</dbReference>
<dbReference type="NCBIfam" id="TIGR00231">
    <property type="entry name" value="small_GTP"/>
    <property type="match status" value="1"/>
</dbReference>
<dbReference type="NCBIfam" id="TIGR00436">
    <property type="entry name" value="era"/>
    <property type="match status" value="1"/>
</dbReference>
<dbReference type="KEGG" id="ccp:CHC_T00003305001"/>
<gene>
    <name evidence="10" type="ORF">CHC_T00003305001</name>
</gene>
<dbReference type="GO" id="GO:0019843">
    <property type="term" value="F:rRNA binding"/>
    <property type="evidence" value="ECO:0007669"/>
    <property type="project" value="TreeGrafter"/>
</dbReference>
<dbReference type="GeneID" id="17322509"/>
<evidence type="ECO:0000313" key="10">
    <source>
        <dbReference type="EMBL" id="CDF34973.1"/>
    </source>
</evidence>
<dbReference type="HAMAP" id="MF_00367">
    <property type="entry name" value="GTPase_Era"/>
    <property type="match status" value="1"/>
</dbReference>
<dbReference type="InterPro" id="IPR005662">
    <property type="entry name" value="GTPase_Era-like"/>
</dbReference>
<dbReference type="PROSITE" id="PS50823">
    <property type="entry name" value="KH_TYPE_2"/>
    <property type="match status" value="1"/>
</dbReference>
<dbReference type="EMBL" id="HG001713">
    <property type="protein sequence ID" value="CDF34973.1"/>
    <property type="molecule type" value="Genomic_DNA"/>
</dbReference>
<keyword evidence="3 5" id="KW-0694">RNA-binding</keyword>
<dbReference type="InterPro" id="IPR009019">
    <property type="entry name" value="KH_sf_prok-type"/>
</dbReference>
<keyword evidence="11" id="KW-1185">Reference proteome</keyword>
<evidence type="ECO:0000259" key="9">
    <source>
        <dbReference type="PROSITE" id="PS51713"/>
    </source>
</evidence>